<organism evidence="1 2">
    <name type="scientific">Ornithinimicrobium ciconiae</name>
    <dbReference type="NCBI Taxonomy" id="2594265"/>
    <lineage>
        <taxon>Bacteria</taxon>
        <taxon>Bacillati</taxon>
        <taxon>Actinomycetota</taxon>
        <taxon>Actinomycetes</taxon>
        <taxon>Micrococcales</taxon>
        <taxon>Ornithinimicrobiaceae</taxon>
        <taxon>Ornithinimicrobium</taxon>
    </lineage>
</organism>
<accession>A0A516G9R9</accession>
<evidence type="ECO:0000313" key="1">
    <source>
        <dbReference type="EMBL" id="QDO88242.1"/>
    </source>
</evidence>
<keyword evidence="2" id="KW-1185">Reference proteome</keyword>
<dbReference type="Proteomes" id="UP000315395">
    <property type="component" value="Chromosome"/>
</dbReference>
<dbReference type="RefSeq" id="WP_143782917.1">
    <property type="nucleotide sequence ID" value="NZ_CP041616.1"/>
</dbReference>
<protein>
    <submittedName>
        <fullName evidence="1">Uncharacterized protein</fullName>
    </submittedName>
</protein>
<evidence type="ECO:0000313" key="2">
    <source>
        <dbReference type="Proteomes" id="UP000315395"/>
    </source>
</evidence>
<sequence length="232" mass="24391">MTPGEEPTERADQARPVSAVAAPLAGRARTWATATPYRLPTAIAVVGLVLSAPFGGWRTAPSEATPVVPAEQVAEAAPFEVTLDRAYFAARPSESFSELDPGQQYVVVLGTVTSRHDTSVDAPTLQAAITVLDLPQPVDALGAALEGAAPVPEIYSAADSTQLRRLGPDLTYEVGLVFRTAAAELPDALTLQVSGHTWRPDAFTREERWLDPAVAAEIVVPLAPQDTSGGES</sequence>
<gene>
    <name evidence="1" type="ORF">FNH13_07690</name>
</gene>
<dbReference type="KEGG" id="orz:FNH13_07690"/>
<proteinExistence type="predicted"/>
<dbReference type="EMBL" id="CP041616">
    <property type="protein sequence ID" value="QDO88242.1"/>
    <property type="molecule type" value="Genomic_DNA"/>
</dbReference>
<dbReference type="AlphaFoldDB" id="A0A516G9R9"/>
<reference evidence="1 2" key="1">
    <citation type="submission" date="2019-07" db="EMBL/GenBank/DDBJ databases">
        <title>complete genome sequencing of Ornithinimicrobium sp. H23M54.</title>
        <authorList>
            <person name="Bae J.-W."/>
            <person name="Lee S.-Y."/>
        </authorList>
    </citation>
    <scope>NUCLEOTIDE SEQUENCE [LARGE SCALE GENOMIC DNA]</scope>
    <source>
        <strain evidence="1 2">H23M54</strain>
    </source>
</reference>
<name>A0A516G9R9_9MICO</name>